<organism evidence="1 2">
    <name type="scientific">Bradyrhizobium iriomotense</name>
    <dbReference type="NCBI Taxonomy" id="441950"/>
    <lineage>
        <taxon>Bacteria</taxon>
        <taxon>Pseudomonadati</taxon>
        <taxon>Pseudomonadota</taxon>
        <taxon>Alphaproteobacteria</taxon>
        <taxon>Hyphomicrobiales</taxon>
        <taxon>Nitrobacteraceae</taxon>
        <taxon>Bradyrhizobium</taxon>
    </lineage>
</organism>
<proteinExistence type="predicted"/>
<evidence type="ECO:0000313" key="2">
    <source>
        <dbReference type="Proteomes" id="UP001156905"/>
    </source>
</evidence>
<comment type="caution">
    <text evidence="1">The sequence shown here is derived from an EMBL/GenBank/DDBJ whole genome shotgun (WGS) entry which is preliminary data.</text>
</comment>
<dbReference type="EMBL" id="BSOW01000027">
    <property type="protein sequence ID" value="GLR89612.1"/>
    <property type="molecule type" value="Genomic_DNA"/>
</dbReference>
<gene>
    <name evidence="1" type="ORF">GCM10007857_63260</name>
</gene>
<name>A0ABQ6BBX0_9BRAD</name>
<reference evidence="2" key="1">
    <citation type="journal article" date="2019" name="Int. J. Syst. Evol. Microbiol.">
        <title>The Global Catalogue of Microorganisms (GCM) 10K type strain sequencing project: providing services to taxonomists for standard genome sequencing and annotation.</title>
        <authorList>
            <consortium name="The Broad Institute Genomics Platform"/>
            <consortium name="The Broad Institute Genome Sequencing Center for Infectious Disease"/>
            <person name="Wu L."/>
            <person name="Ma J."/>
        </authorList>
    </citation>
    <scope>NUCLEOTIDE SEQUENCE [LARGE SCALE GENOMIC DNA]</scope>
    <source>
        <strain evidence="2">NBRC 102520</strain>
    </source>
</reference>
<dbReference type="Proteomes" id="UP001156905">
    <property type="component" value="Unassembled WGS sequence"/>
</dbReference>
<sequence length="65" mass="7148">MVAATPKLPASGYALEVDGRVKAEFSTKDGALAGAQELKQRFPMLQVRIYDARTMAREEVHLSRA</sequence>
<keyword evidence="2" id="KW-1185">Reference proteome</keyword>
<evidence type="ECO:0000313" key="1">
    <source>
        <dbReference type="EMBL" id="GLR89612.1"/>
    </source>
</evidence>
<accession>A0ABQ6BBX0</accession>
<protein>
    <submittedName>
        <fullName evidence="1">Uncharacterized protein</fullName>
    </submittedName>
</protein>